<dbReference type="RefSeq" id="WP_193116768.1">
    <property type="nucleotide sequence ID" value="NZ_BAAAIR010000048.1"/>
</dbReference>
<name>A0ABW0FD19_9MICO</name>
<dbReference type="Pfam" id="PF11222">
    <property type="entry name" value="DUF3017"/>
    <property type="match status" value="1"/>
</dbReference>
<proteinExistence type="predicted"/>
<protein>
    <submittedName>
        <fullName evidence="2">DUF3017 domain-containing protein</fullName>
    </submittedName>
</protein>
<keyword evidence="3" id="KW-1185">Reference proteome</keyword>
<dbReference type="Proteomes" id="UP001595937">
    <property type="component" value="Unassembled WGS sequence"/>
</dbReference>
<feature type="transmembrane region" description="Helical" evidence="1">
    <location>
        <begin position="46"/>
        <end position="65"/>
    </location>
</feature>
<dbReference type="GeneID" id="303298755"/>
<sequence>MGPVPDERSPFSVGAACRRQVVLVLTLPAVAAIIITGIVVGAPLAGLLFAVLLGLLALLRAVLPVRAVGALAVRSRGVDAGVLALLAIGLGVLSVSPNL</sequence>
<keyword evidence="1" id="KW-1133">Transmembrane helix</keyword>
<dbReference type="InterPro" id="IPR021385">
    <property type="entry name" value="DUF3017"/>
</dbReference>
<evidence type="ECO:0000313" key="3">
    <source>
        <dbReference type="Proteomes" id="UP001595937"/>
    </source>
</evidence>
<evidence type="ECO:0000313" key="2">
    <source>
        <dbReference type="EMBL" id="MFC5297053.1"/>
    </source>
</evidence>
<accession>A0ABW0FD19</accession>
<dbReference type="EMBL" id="JBHSLN010000018">
    <property type="protein sequence ID" value="MFC5297053.1"/>
    <property type="molecule type" value="Genomic_DNA"/>
</dbReference>
<keyword evidence="1" id="KW-0472">Membrane</keyword>
<gene>
    <name evidence="2" type="ORF">ACFPK8_05975</name>
</gene>
<keyword evidence="1" id="KW-0812">Transmembrane</keyword>
<feature type="transmembrane region" description="Helical" evidence="1">
    <location>
        <begin position="21"/>
        <end position="40"/>
    </location>
</feature>
<feature type="transmembrane region" description="Helical" evidence="1">
    <location>
        <begin position="77"/>
        <end position="96"/>
    </location>
</feature>
<evidence type="ECO:0000256" key="1">
    <source>
        <dbReference type="SAM" id="Phobius"/>
    </source>
</evidence>
<comment type="caution">
    <text evidence="2">The sequence shown here is derived from an EMBL/GenBank/DDBJ whole genome shotgun (WGS) entry which is preliminary data.</text>
</comment>
<organism evidence="2 3">
    <name type="scientific">Brachybacterium tyrofermentans</name>
    <dbReference type="NCBI Taxonomy" id="47848"/>
    <lineage>
        <taxon>Bacteria</taxon>
        <taxon>Bacillati</taxon>
        <taxon>Actinomycetota</taxon>
        <taxon>Actinomycetes</taxon>
        <taxon>Micrococcales</taxon>
        <taxon>Dermabacteraceae</taxon>
        <taxon>Brachybacterium</taxon>
    </lineage>
</organism>
<reference evidence="3" key="1">
    <citation type="journal article" date="2019" name="Int. J. Syst. Evol. Microbiol.">
        <title>The Global Catalogue of Microorganisms (GCM) 10K type strain sequencing project: providing services to taxonomists for standard genome sequencing and annotation.</title>
        <authorList>
            <consortium name="The Broad Institute Genomics Platform"/>
            <consortium name="The Broad Institute Genome Sequencing Center for Infectious Disease"/>
            <person name="Wu L."/>
            <person name="Ma J."/>
        </authorList>
    </citation>
    <scope>NUCLEOTIDE SEQUENCE [LARGE SCALE GENOMIC DNA]</scope>
    <source>
        <strain evidence="3">CGMCC 1.16455</strain>
    </source>
</reference>